<proteinExistence type="predicted"/>
<feature type="region of interest" description="Disordered" evidence="1">
    <location>
        <begin position="20"/>
        <end position="155"/>
    </location>
</feature>
<evidence type="ECO:0000313" key="3">
    <source>
        <dbReference type="EMBL" id="KAF2587619.1"/>
    </source>
</evidence>
<dbReference type="SMART" id="SM00456">
    <property type="entry name" value="WW"/>
    <property type="match status" value="1"/>
</dbReference>
<gene>
    <name evidence="3" type="ORF">F2Q70_00037411</name>
</gene>
<evidence type="ECO:0000256" key="1">
    <source>
        <dbReference type="SAM" id="MobiDB-lite"/>
    </source>
</evidence>
<feature type="compositionally biased region" description="Polar residues" evidence="1">
    <location>
        <begin position="53"/>
        <end position="65"/>
    </location>
</feature>
<comment type="caution">
    <text evidence="3">The sequence shown here is derived from an EMBL/GenBank/DDBJ whole genome shotgun (WGS) entry which is preliminary data.</text>
</comment>
<accession>A0A8S9K0K0</accession>
<dbReference type="CDD" id="cd00201">
    <property type="entry name" value="WW"/>
    <property type="match status" value="1"/>
</dbReference>
<dbReference type="PROSITE" id="PS50020">
    <property type="entry name" value="WW_DOMAIN_2"/>
    <property type="match status" value="1"/>
</dbReference>
<sequence>MGKRKERRFAANNTSRRVKLDLFAEPSGDLGGSDVRCDGDEKEQTEPNELPKSPSSSGGFHQLSSWKAAKEELNDSEEEEEEDDYGVLDRKRRREIEEWKSRQIASGEAKDNANFQPLGGDWREKVKRRKERAGREADEPKKKDDKVQKPDLTKLSAHLPSGWQAYWDESTKKTYYGNTITSETSWTRPTN</sequence>
<dbReference type="SUPFAM" id="SSF51045">
    <property type="entry name" value="WW domain"/>
    <property type="match status" value="1"/>
</dbReference>
<dbReference type="Gene3D" id="2.20.70.10">
    <property type="match status" value="1"/>
</dbReference>
<dbReference type="PANTHER" id="PTHR47852:SF2">
    <property type="entry name" value="WW DOMAIN-CONTAINING PROTEIN"/>
    <property type="match status" value="1"/>
</dbReference>
<dbReference type="InterPro" id="IPR036020">
    <property type="entry name" value="WW_dom_sf"/>
</dbReference>
<evidence type="ECO:0000259" key="2">
    <source>
        <dbReference type="PROSITE" id="PS50020"/>
    </source>
</evidence>
<feature type="domain" description="WW" evidence="2">
    <location>
        <begin position="157"/>
        <end position="191"/>
    </location>
</feature>
<feature type="compositionally biased region" description="Basic and acidic residues" evidence="1">
    <location>
        <begin position="133"/>
        <end position="152"/>
    </location>
</feature>
<dbReference type="AlphaFoldDB" id="A0A8S9K0K0"/>
<dbReference type="InterPro" id="IPR001202">
    <property type="entry name" value="WW_dom"/>
</dbReference>
<protein>
    <recommendedName>
        <fullName evidence="2">WW domain-containing protein</fullName>
    </recommendedName>
</protein>
<feature type="compositionally biased region" description="Acidic residues" evidence="1">
    <location>
        <begin position="74"/>
        <end position="86"/>
    </location>
</feature>
<dbReference type="PROSITE" id="PS01159">
    <property type="entry name" value="WW_DOMAIN_1"/>
    <property type="match status" value="1"/>
</dbReference>
<feature type="compositionally biased region" description="Basic and acidic residues" evidence="1">
    <location>
        <begin position="35"/>
        <end position="45"/>
    </location>
</feature>
<dbReference type="PANTHER" id="PTHR47852">
    <property type="entry name" value="OS06G0298400 PROTEIN"/>
    <property type="match status" value="1"/>
</dbReference>
<organism evidence="3">
    <name type="scientific">Brassica cretica</name>
    <name type="common">Mustard</name>
    <dbReference type="NCBI Taxonomy" id="69181"/>
    <lineage>
        <taxon>Eukaryota</taxon>
        <taxon>Viridiplantae</taxon>
        <taxon>Streptophyta</taxon>
        <taxon>Embryophyta</taxon>
        <taxon>Tracheophyta</taxon>
        <taxon>Spermatophyta</taxon>
        <taxon>Magnoliopsida</taxon>
        <taxon>eudicotyledons</taxon>
        <taxon>Gunneridae</taxon>
        <taxon>Pentapetalae</taxon>
        <taxon>rosids</taxon>
        <taxon>malvids</taxon>
        <taxon>Brassicales</taxon>
        <taxon>Brassicaceae</taxon>
        <taxon>Brassiceae</taxon>
        <taxon>Brassica</taxon>
    </lineage>
</organism>
<reference evidence="3" key="1">
    <citation type="submission" date="2019-12" db="EMBL/GenBank/DDBJ databases">
        <title>Genome sequencing and annotation of Brassica cretica.</title>
        <authorList>
            <person name="Studholme D.J."/>
            <person name="Sarris P.F."/>
        </authorList>
    </citation>
    <scope>NUCLEOTIDE SEQUENCE</scope>
    <source>
        <strain evidence="3">PFS-102/07</strain>
        <tissue evidence="3">Leaf</tissue>
    </source>
</reference>
<dbReference type="EMBL" id="QGKY02000246">
    <property type="protein sequence ID" value="KAF2587619.1"/>
    <property type="molecule type" value="Genomic_DNA"/>
</dbReference>
<dbReference type="Pfam" id="PF00397">
    <property type="entry name" value="WW"/>
    <property type="match status" value="1"/>
</dbReference>
<name>A0A8S9K0K0_BRACR</name>